<evidence type="ECO:0000313" key="2">
    <source>
        <dbReference type="EMBL" id="KHN83313.1"/>
    </source>
</evidence>
<sequence>MSKFCDETEMKNYPVPAQQYQYSSSQSYSQPAQQQSYQTGNYQSSQQVLQPSQQVYQPSQQSYQPSQQYQTSQQYLQPSQQVYQPSYQTSYVPVQQYQPAAQMTVGCGGGSYAPIGCSCPSGYGVCSAVVSLYQNETLIAGCLDANDYDVGLFKNQSLCQRRADYTVCGCSKTNRCNSPMTSSKLFDFANKPILKGYTLLSEKNETIFGSETLEPAGHTQFASTSSQQVETHNGIEHRLASDDKVRMAVSDVTIPRDDEVHDTENVQEANRERPVVVKSADLSDKTLLSSNIANLLTEDQFDGDQQSSAETNDEGEFDGFHGPFTNGNQNSTTKIDNLQATKHGKTLAEYFNKSKQPTSMKSSSPLPIGKDYEDSGQSPFDDHEVDYKMIGVPDDNEINVNNQPPDDGE</sequence>
<feature type="region of interest" description="Disordered" evidence="1">
    <location>
        <begin position="350"/>
        <end position="409"/>
    </location>
</feature>
<evidence type="ECO:0000313" key="3">
    <source>
        <dbReference type="Proteomes" id="UP000031036"/>
    </source>
</evidence>
<feature type="region of interest" description="Disordered" evidence="1">
    <location>
        <begin position="22"/>
        <end position="46"/>
    </location>
</feature>
<dbReference type="AlphaFoldDB" id="A0A0B2VP20"/>
<organism evidence="2 3">
    <name type="scientific">Toxocara canis</name>
    <name type="common">Canine roundworm</name>
    <dbReference type="NCBI Taxonomy" id="6265"/>
    <lineage>
        <taxon>Eukaryota</taxon>
        <taxon>Metazoa</taxon>
        <taxon>Ecdysozoa</taxon>
        <taxon>Nematoda</taxon>
        <taxon>Chromadorea</taxon>
        <taxon>Rhabditida</taxon>
        <taxon>Spirurina</taxon>
        <taxon>Ascaridomorpha</taxon>
        <taxon>Ascaridoidea</taxon>
        <taxon>Toxocaridae</taxon>
        <taxon>Toxocara</taxon>
    </lineage>
</organism>
<feature type="compositionally biased region" description="Polar residues" evidence="1">
    <location>
        <begin position="398"/>
        <end position="409"/>
    </location>
</feature>
<dbReference type="EMBL" id="JPKZ01001202">
    <property type="protein sequence ID" value="KHN83313.1"/>
    <property type="molecule type" value="Genomic_DNA"/>
</dbReference>
<feature type="region of interest" description="Disordered" evidence="1">
    <location>
        <begin position="298"/>
        <end position="331"/>
    </location>
</feature>
<reference evidence="2 3" key="1">
    <citation type="submission" date="2014-11" db="EMBL/GenBank/DDBJ databases">
        <title>Genetic blueprint of the zoonotic pathogen Toxocara canis.</title>
        <authorList>
            <person name="Zhu X.-Q."/>
            <person name="Korhonen P.K."/>
            <person name="Cai H."/>
            <person name="Young N.D."/>
            <person name="Nejsum P."/>
            <person name="von Samson-Himmelstjerna G."/>
            <person name="Boag P.R."/>
            <person name="Tan P."/>
            <person name="Li Q."/>
            <person name="Min J."/>
            <person name="Yang Y."/>
            <person name="Wang X."/>
            <person name="Fang X."/>
            <person name="Hall R.S."/>
            <person name="Hofmann A."/>
            <person name="Sternberg P.W."/>
            <person name="Jex A.R."/>
            <person name="Gasser R.B."/>
        </authorList>
    </citation>
    <scope>NUCLEOTIDE SEQUENCE [LARGE SCALE GENOMIC DNA]</scope>
    <source>
        <strain evidence="2">PN_DK_2014</strain>
    </source>
</reference>
<comment type="caution">
    <text evidence="2">The sequence shown here is derived from an EMBL/GenBank/DDBJ whole genome shotgun (WGS) entry which is preliminary data.</text>
</comment>
<protein>
    <submittedName>
        <fullName evidence="2">Uncharacterized protein</fullName>
    </submittedName>
</protein>
<gene>
    <name evidence="2" type="ORF">Tcan_13473</name>
</gene>
<evidence type="ECO:0000256" key="1">
    <source>
        <dbReference type="SAM" id="MobiDB-lite"/>
    </source>
</evidence>
<feature type="compositionally biased region" description="Polar residues" evidence="1">
    <location>
        <begin position="353"/>
        <end position="365"/>
    </location>
</feature>
<keyword evidence="3" id="KW-1185">Reference proteome</keyword>
<proteinExistence type="predicted"/>
<dbReference type="Proteomes" id="UP000031036">
    <property type="component" value="Unassembled WGS sequence"/>
</dbReference>
<name>A0A0B2VP20_TOXCA</name>
<dbReference type="OrthoDB" id="5843041at2759"/>
<accession>A0A0B2VP20</accession>